<feature type="region of interest" description="Disordered" evidence="1">
    <location>
        <begin position="258"/>
        <end position="302"/>
    </location>
</feature>
<keyword evidence="3" id="KW-1185">Reference proteome</keyword>
<feature type="compositionally biased region" description="Basic and acidic residues" evidence="1">
    <location>
        <begin position="258"/>
        <end position="270"/>
    </location>
</feature>
<dbReference type="Proteomes" id="UP001281761">
    <property type="component" value="Unassembled WGS sequence"/>
</dbReference>
<evidence type="ECO:0000256" key="1">
    <source>
        <dbReference type="SAM" id="MobiDB-lite"/>
    </source>
</evidence>
<organism evidence="2 3">
    <name type="scientific">Blattamonas nauphoetae</name>
    <dbReference type="NCBI Taxonomy" id="2049346"/>
    <lineage>
        <taxon>Eukaryota</taxon>
        <taxon>Metamonada</taxon>
        <taxon>Preaxostyla</taxon>
        <taxon>Oxymonadida</taxon>
        <taxon>Blattamonas</taxon>
    </lineage>
</organism>
<accession>A0ABQ9Y0H6</accession>
<evidence type="ECO:0000313" key="3">
    <source>
        <dbReference type="Proteomes" id="UP001281761"/>
    </source>
</evidence>
<comment type="caution">
    <text evidence="2">The sequence shown here is derived from an EMBL/GenBank/DDBJ whole genome shotgun (WGS) entry which is preliminary data.</text>
</comment>
<reference evidence="2 3" key="1">
    <citation type="journal article" date="2022" name="bioRxiv">
        <title>Genomics of Preaxostyla Flagellates Illuminates Evolutionary Transitions and the Path Towards Mitochondrial Loss.</title>
        <authorList>
            <person name="Novak L.V.F."/>
            <person name="Treitli S.C."/>
            <person name="Pyrih J."/>
            <person name="Halakuc P."/>
            <person name="Pipaliya S.V."/>
            <person name="Vacek V."/>
            <person name="Brzon O."/>
            <person name="Soukal P."/>
            <person name="Eme L."/>
            <person name="Dacks J.B."/>
            <person name="Karnkowska A."/>
            <person name="Elias M."/>
            <person name="Hampl V."/>
        </authorList>
    </citation>
    <scope>NUCLEOTIDE SEQUENCE [LARGE SCALE GENOMIC DNA]</scope>
    <source>
        <strain evidence="2">NAU3</strain>
        <tissue evidence="2">Gut</tissue>
    </source>
</reference>
<evidence type="ECO:0000313" key="2">
    <source>
        <dbReference type="EMBL" id="KAK2957245.1"/>
    </source>
</evidence>
<gene>
    <name evidence="2" type="ORF">BLNAU_7839</name>
</gene>
<sequence length="349" mass="39815">MKDNDSVDETLEKKAVRFLRMIRRLSDESISRFVLSLAPTSSDESLLTFVEHSLIAATMEILDDLFGTYSAKLHFALLNAELIPHIITSLSPSLLPFADCQDIHTHLISFIESSLWIATSPGLKTLQIEDSIESKSVNETILKHILVPSEGYIHHLCANRWSIVDDDQLYKFMRLLARIIGICPQDQPTMDFVLKLPVITAITSAITFCEFDLIIWRFLDETDKSQREWNKHSHSIGQSVKIVRRHLKMEGFDEVIEQRQQNDKNRDWGRHASCHASAHSRRPSQSHAQPGEHDQAPHHRLARHARPVSGALAGAADRGLQQVDEAHITRRQLNQQTGMELRFTSSLRW</sequence>
<name>A0ABQ9Y0H6_9EUKA</name>
<protein>
    <submittedName>
        <fullName evidence="2">Uncharacterized protein</fullName>
    </submittedName>
</protein>
<dbReference type="EMBL" id="JARBJD010000048">
    <property type="protein sequence ID" value="KAK2957245.1"/>
    <property type="molecule type" value="Genomic_DNA"/>
</dbReference>
<proteinExistence type="predicted"/>